<dbReference type="Gene3D" id="2.40.50.100">
    <property type="match status" value="1"/>
</dbReference>
<dbReference type="EMBL" id="KZ819331">
    <property type="protein sequence ID" value="PWN19493.1"/>
    <property type="molecule type" value="Genomic_DNA"/>
</dbReference>
<dbReference type="STRING" id="1684307.A0A316U594"/>
<dbReference type="Gene3D" id="4.10.320.10">
    <property type="entry name" value="E3-binding domain"/>
    <property type="match status" value="1"/>
</dbReference>
<dbReference type="Pfam" id="PF00364">
    <property type="entry name" value="Biotin_lipoyl"/>
    <property type="match status" value="1"/>
</dbReference>
<dbReference type="InterPro" id="IPR036625">
    <property type="entry name" value="E3-bd_dom_sf"/>
</dbReference>
<dbReference type="PANTHER" id="PTHR23151">
    <property type="entry name" value="DIHYDROLIPOAMIDE ACETYL/SUCCINYL-TRANSFERASE-RELATED"/>
    <property type="match status" value="1"/>
</dbReference>
<dbReference type="Proteomes" id="UP000245942">
    <property type="component" value="Unassembled WGS sequence"/>
</dbReference>
<dbReference type="FunFam" id="3.30.559.10:FF:000003">
    <property type="entry name" value="Acetyltransferase component of pyruvate dehydrogenase complex"/>
    <property type="match status" value="1"/>
</dbReference>
<feature type="region of interest" description="Disordered" evidence="7">
    <location>
        <begin position="137"/>
        <end position="205"/>
    </location>
</feature>
<evidence type="ECO:0000256" key="4">
    <source>
        <dbReference type="ARBA" id="ARBA00022946"/>
    </source>
</evidence>
<feature type="region of interest" description="Disordered" evidence="7">
    <location>
        <begin position="236"/>
        <end position="279"/>
    </location>
</feature>
<dbReference type="InterPro" id="IPR000089">
    <property type="entry name" value="Biotin_lipoyl"/>
</dbReference>
<dbReference type="Pfam" id="PF02817">
    <property type="entry name" value="E3_binding"/>
    <property type="match status" value="1"/>
</dbReference>
<comment type="catalytic activity">
    <reaction evidence="6">
        <text>N(6)-[(R)-dihydrolipoyl]-L-lysyl-[protein] + acetyl-CoA = N(6)-[(R)-S(8)-acetyldihydrolipoyl]-L-lysyl-[protein] + CoA</text>
        <dbReference type="Rhea" id="RHEA:17017"/>
        <dbReference type="Rhea" id="RHEA-COMP:10475"/>
        <dbReference type="Rhea" id="RHEA-COMP:10478"/>
        <dbReference type="ChEBI" id="CHEBI:57287"/>
        <dbReference type="ChEBI" id="CHEBI:57288"/>
        <dbReference type="ChEBI" id="CHEBI:83100"/>
        <dbReference type="ChEBI" id="CHEBI:83111"/>
        <dbReference type="EC" id="2.3.1.12"/>
    </reaction>
</comment>
<dbReference type="PROSITE" id="PS50968">
    <property type="entry name" value="BIOTINYL_LIPOYL"/>
    <property type="match status" value="1"/>
</dbReference>
<dbReference type="PROSITE" id="PS51826">
    <property type="entry name" value="PSBD"/>
    <property type="match status" value="1"/>
</dbReference>
<dbReference type="GO" id="GO:0006086">
    <property type="term" value="P:pyruvate decarboxylation to acetyl-CoA"/>
    <property type="evidence" value="ECO:0007669"/>
    <property type="project" value="InterPro"/>
</dbReference>
<comment type="function">
    <text evidence="6">The pyruvate dehydrogenase complex catalyzes the overall conversion of pyruvate to acetyl-CoA and CO(2).</text>
</comment>
<dbReference type="Pfam" id="PF00198">
    <property type="entry name" value="2-oxoacid_dh"/>
    <property type="match status" value="1"/>
</dbReference>
<sequence length="513" mass="54260">MSSFLRMGRVASSSGATASTKVAAAAPLMRSAVLRRNLHASPASLALQKFTMPAMSPTMTEGGIAQWKKKEGETFSSGDVLLEIETDKATMDVEAQDDGVMAKIIVGDGSKNVPVAKVIAIIGEEGDDISGADKLAAEAENEGGNTGKDASNPKEEKRDNEPEQKSEEKESKPQQEEPKQESSSSSSQAPSRKEGERIFASPIARKIAGEKGIPLGDIKGSGPNGRIIKVDVENYKPSQQAASPSTSAPSPSASSGQAAPASAAAPSAAPSSTPYTDVPVSGMRKVIASRLTESKSTIPHYYVSIDIEMDKVLRLRQVFNDASAKRFKDDPKKAKEAKLSVGDFITKAVGVALDEVPDVRAGWMGDSIRQFNASDISIAVSTPTGLITPIVRDVGHRGLTEISSETKSLARLARDGKLKSEQYQGGSFTISNMGMFGTTWFSAIINPPQAAILAIGTTRSVLVPDVESEKGFRTAQVMSATASFDHRVVDGATGAKWCDALKRALENPLSFML</sequence>
<dbReference type="FunFam" id="2.40.50.100:FF:000010">
    <property type="entry name" value="Acetyltransferase component of pyruvate dehydrogenase complex"/>
    <property type="match status" value="1"/>
</dbReference>
<comment type="cofactor">
    <cofactor evidence="6">
        <name>(R)-lipoate</name>
        <dbReference type="ChEBI" id="CHEBI:83088"/>
    </cofactor>
    <text evidence="6">Binds 1 lipoyl cofactor covalently.</text>
</comment>
<reference evidence="10 11" key="1">
    <citation type="journal article" date="2018" name="Mol. Biol. Evol.">
        <title>Broad Genomic Sampling Reveals a Smut Pathogenic Ancestry of the Fungal Clade Ustilaginomycotina.</title>
        <authorList>
            <person name="Kijpornyongpan T."/>
            <person name="Mondo S.J."/>
            <person name="Barry K."/>
            <person name="Sandor L."/>
            <person name="Lee J."/>
            <person name="Lipzen A."/>
            <person name="Pangilinan J."/>
            <person name="LaButti K."/>
            <person name="Hainaut M."/>
            <person name="Henrissat B."/>
            <person name="Grigoriev I.V."/>
            <person name="Spatafora J.W."/>
            <person name="Aime M.C."/>
        </authorList>
    </citation>
    <scope>NUCLEOTIDE SEQUENCE [LARGE SCALE GENOMIC DNA]</scope>
    <source>
        <strain evidence="10 11">MCA 4718</strain>
    </source>
</reference>
<dbReference type="PROSITE" id="PS00189">
    <property type="entry name" value="LIPOYL"/>
    <property type="match status" value="1"/>
</dbReference>
<dbReference type="OrthoDB" id="537444at2759"/>
<dbReference type="SUPFAM" id="SSF47005">
    <property type="entry name" value="Peripheral subunit-binding domain of 2-oxo acid dehydrogenase complex"/>
    <property type="match status" value="1"/>
</dbReference>
<feature type="compositionally biased region" description="Low complexity" evidence="7">
    <location>
        <begin position="181"/>
        <end position="190"/>
    </location>
</feature>
<dbReference type="SUPFAM" id="SSF52777">
    <property type="entry name" value="CoA-dependent acyltransferases"/>
    <property type="match status" value="1"/>
</dbReference>
<dbReference type="RefSeq" id="XP_025346653.1">
    <property type="nucleotide sequence ID" value="XM_025492932.1"/>
</dbReference>
<dbReference type="GeneID" id="37014666"/>
<keyword evidence="4" id="KW-0809">Transit peptide</keyword>
<evidence type="ECO:0000256" key="1">
    <source>
        <dbReference type="ARBA" id="ARBA00007317"/>
    </source>
</evidence>
<evidence type="ECO:0000256" key="3">
    <source>
        <dbReference type="ARBA" id="ARBA00022823"/>
    </source>
</evidence>
<protein>
    <recommendedName>
        <fullName evidence="6">Acetyltransferase component of pyruvate dehydrogenase complex</fullName>
        <ecNumber evidence="6">2.3.1.12</ecNumber>
    </recommendedName>
</protein>
<dbReference type="NCBIfam" id="TIGR01349">
    <property type="entry name" value="PDHac_trf_mito"/>
    <property type="match status" value="1"/>
</dbReference>
<dbReference type="GO" id="GO:0004742">
    <property type="term" value="F:dihydrolipoyllysine-residue acetyltransferase activity"/>
    <property type="evidence" value="ECO:0007669"/>
    <property type="project" value="UniProtKB-UniRule"/>
</dbReference>
<dbReference type="InterPro" id="IPR023213">
    <property type="entry name" value="CAT-like_dom_sf"/>
</dbReference>
<evidence type="ECO:0000256" key="6">
    <source>
        <dbReference type="RuleBase" id="RU361137"/>
    </source>
</evidence>
<evidence type="ECO:0000313" key="11">
    <source>
        <dbReference type="Proteomes" id="UP000245942"/>
    </source>
</evidence>
<evidence type="ECO:0000313" key="10">
    <source>
        <dbReference type="EMBL" id="PWN19493.1"/>
    </source>
</evidence>
<dbReference type="InterPro" id="IPR004167">
    <property type="entry name" value="PSBD"/>
</dbReference>
<feature type="compositionally biased region" description="Low complexity" evidence="7">
    <location>
        <begin position="237"/>
        <end position="274"/>
    </location>
</feature>
<feature type="domain" description="Lipoyl-binding" evidence="8">
    <location>
        <begin position="47"/>
        <end position="123"/>
    </location>
</feature>
<comment type="similarity">
    <text evidence="1 6">Belongs to the 2-oxoacid dehydrogenase family.</text>
</comment>
<dbReference type="InterPro" id="IPR011053">
    <property type="entry name" value="Single_hybrid_motif"/>
</dbReference>
<dbReference type="EC" id="2.3.1.12" evidence="6"/>
<keyword evidence="3 6" id="KW-0450">Lipoyl</keyword>
<keyword evidence="2 6" id="KW-0808">Transferase</keyword>
<comment type="subcellular location">
    <subcellularLocation>
        <location evidence="6">Mitochondrion</location>
    </subcellularLocation>
</comment>
<dbReference type="InterPro" id="IPR001078">
    <property type="entry name" value="2-oxoacid_DH_actylTfrase"/>
</dbReference>
<organism evidence="10 11">
    <name type="scientific">Pseudomicrostroma glucosiphilum</name>
    <dbReference type="NCBI Taxonomy" id="1684307"/>
    <lineage>
        <taxon>Eukaryota</taxon>
        <taxon>Fungi</taxon>
        <taxon>Dikarya</taxon>
        <taxon>Basidiomycota</taxon>
        <taxon>Ustilaginomycotina</taxon>
        <taxon>Exobasidiomycetes</taxon>
        <taxon>Microstromatales</taxon>
        <taxon>Microstromatales incertae sedis</taxon>
        <taxon>Pseudomicrostroma</taxon>
    </lineage>
</organism>
<evidence type="ECO:0000259" key="8">
    <source>
        <dbReference type="PROSITE" id="PS50968"/>
    </source>
</evidence>
<evidence type="ECO:0000256" key="2">
    <source>
        <dbReference type="ARBA" id="ARBA00022679"/>
    </source>
</evidence>
<dbReference type="PANTHER" id="PTHR23151:SF90">
    <property type="entry name" value="DIHYDROLIPOYLLYSINE-RESIDUE ACETYLTRANSFERASE COMPONENT OF PYRUVATE DEHYDROGENASE COMPLEX, MITOCHONDRIAL-RELATED"/>
    <property type="match status" value="1"/>
</dbReference>
<dbReference type="SUPFAM" id="SSF51230">
    <property type="entry name" value="Single hybrid motif"/>
    <property type="match status" value="1"/>
</dbReference>
<dbReference type="InterPro" id="IPR006257">
    <property type="entry name" value="LAT1"/>
</dbReference>
<evidence type="ECO:0000259" key="9">
    <source>
        <dbReference type="PROSITE" id="PS51826"/>
    </source>
</evidence>
<dbReference type="AlphaFoldDB" id="A0A316U594"/>
<feature type="domain" description="Peripheral subunit-binding (PSBD)" evidence="9">
    <location>
        <begin position="199"/>
        <end position="236"/>
    </location>
</feature>
<dbReference type="GO" id="GO:0045254">
    <property type="term" value="C:pyruvate dehydrogenase complex"/>
    <property type="evidence" value="ECO:0007669"/>
    <property type="project" value="UniProtKB-UniRule"/>
</dbReference>
<dbReference type="CDD" id="cd06849">
    <property type="entry name" value="lipoyl_domain"/>
    <property type="match status" value="1"/>
</dbReference>
<evidence type="ECO:0000256" key="7">
    <source>
        <dbReference type="SAM" id="MobiDB-lite"/>
    </source>
</evidence>
<dbReference type="Gene3D" id="3.30.559.10">
    <property type="entry name" value="Chloramphenicol acetyltransferase-like domain"/>
    <property type="match status" value="1"/>
</dbReference>
<feature type="compositionally biased region" description="Basic and acidic residues" evidence="7">
    <location>
        <begin position="151"/>
        <end position="180"/>
    </location>
</feature>
<evidence type="ECO:0000256" key="5">
    <source>
        <dbReference type="ARBA" id="ARBA00023315"/>
    </source>
</evidence>
<name>A0A316U594_9BASI</name>
<keyword evidence="11" id="KW-1185">Reference proteome</keyword>
<dbReference type="InterPro" id="IPR003016">
    <property type="entry name" value="2-oxoA_DH_lipoyl-BS"/>
</dbReference>
<accession>A0A316U594</accession>
<dbReference type="InterPro" id="IPR045257">
    <property type="entry name" value="E2/Pdx1"/>
</dbReference>
<dbReference type="GO" id="GO:0005739">
    <property type="term" value="C:mitochondrion"/>
    <property type="evidence" value="ECO:0007669"/>
    <property type="project" value="UniProtKB-SubCell"/>
</dbReference>
<proteinExistence type="inferred from homology"/>
<keyword evidence="5 6" id="KW-0012">Acyltransferase</keyword>
<gene>
    <name evidence="10" type="ORF">BCV69DRAFT_284120</name>
</gene>